<sequence length="354" mass="40419">MMRYSVALFALLCLGSSPANSEQDYVQLLAQRHAQVFPAARERLVYYAPDNLKEKLKTTELVIGSSRPLSRCGTQSMYSTFRNGHPVIVYCPTGYRVIHDFGQGYAYISVYALSLGAKTEDVTLDFLARYQRYLSSAALSIFSRENGTPYPKLCEPLLFAYLFAMNLNPEKCMTQLDQYKAAIDWMYNDERNGAITEAKLLKVLENIPNAKLDYSKEMRNKFISNMLGQVQAGQWFGQLFHEFFHIMNGDLEKPPISAEESNEREIKADEFALKMIIFDDPDASALRIPAFNITQAFAGASIDSDTFEPRLKLSYLETIKIIQTYKDKLPANYYTKIMADFEVRCKDNRCLPKN</sequence>
<proteinExistence type="predicted"/>
<evidence type="ECO:0000313" key="3">
    <source>
        <dbReference type="Proteomes" id="UP000272622"/>
    </source>
</evidence>
<protein>
    <submittedName>
        <fullName evidence="2">Uncharacterized protein</fullName>
    </submittedName>
</protein>
<reference evidence="2 3" key="1">
    <citation type="submission" date="2018-12" db="EMBL/GenBank/DDBJ databases">
        <authorList>
            <person name="Li S."/>
            <person name="Yang R."/>
            <person name="Chen G."/>
            <person name="Zou L."/>
            <person name="Zhang C."/>
            <person name="Chen Y."/>
            <person name="Liu Z."/>
            <person name="Li Y."/>
            <person name="Yan Y."/>
            <person name="Huang M."/>
            <person name="Chen T."/>
        </authorList>
    </citation>
    <scope>NUCLEOTIDE SEQUENCE [LARGE SCALE GENOMIC DNA]</scope>
    <source>
        <strain evidence="2 3">2014</strain>
    </source>
</reference>
<feature type="chain" id="PRO_5046181481" evidence="1">
    <location>
        <begin position="22"/>
        <end position="354"/>
    </location>
</feature>
<dbReference type="Proteomes" id="UP000272622">
    <property type="component" value="Chromosome"/>
</dbReference>
<dbReference type="RefSeq" id="WP_125464857.1">
    <property type="nucleotide sequence ID" value="NZ_CP034337.1"/>
</dbReference>
<keyword evidence="1" id="KW-0732">Signal</keyword>
<feature type="signal peptide" evidence="1">
    <location>
        <begin position="1"/>
        <end position="21"/>
    </location>
</feature>
<evidence type="ECO:0000313" key="2">
    <source>
        <dbReference type="EMBL" id="AZL74837.1"/>
    </source>
</evidence>
<keyword evidence="3" id="KW-1185">Reference proteome</keyword>
<name>A0ABM7CTM4_9PSED</name>
<gene>
    <name evidence="2" type="ORF">EI693_17855</name>
</gene>
<evidence type="ECO:0000256" key="1">
    <source>
        <dbReference type="SAM" id="SignalP"/>
    </source>
</evidence>
<accession>A0ABM7CTM4</accession>
<organism evidence="2 3">
    <name type="scientific">Pseudomonas oryziphila</name>
    <dbReference type="NCBI Taxonomy" id="2894079"/>
    <lineage>
        <taxon>Bacteria</taxon>
        <taxon>Pseudomonadati</taxon>
        <taxon>Pseudomonadota</taxon>
        <taxon>Gammaproteobacteria</taxon>
        <taxon>Pseudomonadales</taxon>
        <taxon>Pseudomonadaceae</taxon>
        <taxon>Pseudomonas</taxon>
    </lineage>
</organism>
<dbReference type="EMBL" id="CP034337">
    <property type="protein sequence ID" value="AZL74837.1"/>
    <property type="molecule type" value="Genomic_DNA"/>
</dbReference>